<protein>
    <submittedName>
        <fullName evidence="4">GCN5-related N-acetyltransferase</fullName>
    </submittedName>
</protein>
<dbReference type="Gene3D" id="3.40.630.30">
    <property type="match status" value="1"/>
</dbReference>
<evidence type="ECO:0000259" key="3">
    <source>
        <dbReference type="PROSITE" id="PS51186"/>
    </source>
</evidence>
<evidence type="ECO:0000313" key="4">
    <source>
        <dbReference type="EMBL" id="ACU75828.1"/>
    </source>
</evidence>
<evidence type="ECO:0000256" key="2">
    <source>
        <dbReference type="ARBA" id="ARBA00023315"/>
    </source>
</evidence>
<evidence type="ECO:0000256" key="1">
    <source>
        <dbReference type="ARBA" id="ARBA00022679"/>
    </source>
</evidence>
<keyword evidence="5" id="KW-1185">Reference proteome</keyword>
<dbReference type="KEGG" id="cai:Caci_6998"/>
<dbReference type="SUPFAM" id="SSF55729">
    <property type="entry name" value="Acyl-CoA N-acyltransferases (Nat)"/>
    <property type="match status" value="1"/>
</dbReference>
<sequence length="215" mass="23321">MSQEHNQLIVAAADVDAAALSGWALRGLGDRRQYRIAVLDGVLGERVAPVLAAEGYERESEVVLARATAGCMLPERAAQAVELAEMREAVFRQQMEWSPDEELARQLTDRRRVRLRGAETVLFLAARTAEGEVAACADLYLDSRAGLAQVEDLVTATAHRGQGHGDALLATGLALAADAGIPQLFLIADGNDWPREWYGRRGFAEIGRSHSFLKG</sequence>
<feature type="domain" description="N-acetyltransferase" evidence="3">
    <location>
        <begin position="81"/>
        <end position="215"/>
    </location>
</feature>
<dbReference type="Pfam" id="PF00583">
    <property type="entry name" value="Acetyltransf_1"/>
    <property type="match status" value="1"/>
</dbReference>
<dbReference type="InterPro" id="IPR050832">
    <property type="entry name" value="Bact_Acetyltransf"/>
</dbReference>
<organism evidence="4 5">
    <name type="scientific">Catenulispora acidiphila (strain DSM 44928 / JCM 14897 / NBRC 102108 / NRRL B-24433 / ID139908)</name>
    <dbReference type="NCBI Taxonomy" id="479433"/>
    <lineage>
        <taxon>Bacteria</taxon>
        <taxon>Bacillati</taxon>
        <taxon>Actinomycetota</taxon>
        <taxon>Actinomycetes</taxon>
        <taxon>Catenulisporales</taxon>
        <taxon>Catenulisporaceae</taxon>
        <taxon>Catenulispora</taxon>
    </lineage>
</organism>
<dbReference type="HOGENOM" id="CLU_1097448_0_0_11"/>
<accession>C7Q559</accession>
<reference evidence="4 5" key="1">
    <citation type="journal article" date="2009" name="Stand. Genomic Sci.">
        <title>Complete genome sequence of Catenulispora acidiphila type strain (ID 139908).</title>
        <authorList>
            <person name="Copeland A."/>
            <person name="Lapidus A."/>
            <person name="Glavina Del Rio T."/>
            <person name="Nolan M."/>
            <person name="Lucas S."/>
            <person name="Chen F."/>
            <person name="Tice H."/>
            <person name="Cheng J.F."/>
            <person name="Bruce D."/>
            <person name="Goodwin L."/>
            <person name="Pitluck S."/>
            <person name="Mikhailova N."/>
            <person name="Pati A."/>
            <person name="Ivanova N."/>
            <person name="Mavromatis K."/>
            <person name="Chen A."/>
            <person name="Palaniappan K."/>
            <person name="Chain P."/>
            <person name="Land M."/>
            <person name="Hauser L."/>
            <person name="Chang Y.J."/>
            <person name="Jeffries C.D."/>
            <person name="Chertkov O."/>
            <person name="Brettin T."/>
            <person name="Detter J.C."/>
            <person name="Han C."/>
            <person name="Ali Z."/>
            <person name="Tindall B.J."/>
            <person name="Goker M."/>
            <person name="Bristow J."/>
            <person name="Eisen J.A."/>
            <person name="Markowitz V."/>
            <person name="Hugenholtz P."/>
            <person name="Kyrpides N.C."/>
            <person name="Klenk H.P."/>
        </authorList>
    </citation>
    <scope>NUCLEOTIDE SEQUENCE [LARGE SCALE GENOMIC DNA]</scope>
    <source>
        <strain evidence="5">DSM 44928 / JCM 14897 / NBRC 102108 / NRRL B-24433 / ID139908</strain>
    </source>
</reference>
<evidence type="ECO:0000313" key="5">
    <source>
        <dbReference type="Proteomes" id="UP000000851"/>
    </source>
</evidence>
<dbReference type="InParanoid" id="C7Q559"/>
<name>C7Q559_CATAD</name>
<dbReference type="InterPro" id="IPR000182">
    <property type="entry name" value="GNAT_dom"/>
</dbReference>
<dbReference type="EMBL" id="CP001700">
    <property type="protein sequence ID" value="ACU75828.1"/>
    <property type="molecule type" value="Genomic_DNA"/>
</dbReference>
<dbReference type="Proteomes" id="UP000000851">
    <property type="component" value="Chromosome"/>
</dbReference>
<dbReference type="GO" id="GO:0016747">
    <property type="term" value="F:acyltransferase activity, transferring groups other than amino-acyl groups"/>
    <property type="evidence" value="ECO:0007669"/>
    <property type="project" value="InterPro"/>
</dbReference>
<dbReference type="InterPro" id="IPR016181">
    <property type="entry name" value="Acyl_CoA_acyltransferase"/>
</dbReference>
<dbReference type="eggNOG" id="COG0454">
    <property type="taxonomic scope" value="Bacteria"/>
</dbReference>
<proteinExistence type="predicted"/>
<gene>
    <name evidence="4" type="ordered locus">Caci_6998</name>
</gene>
<dbReference type="AlphaFoldDB" id="C7Q559"/>
<keyword evidence="1 4" id="KW-0808">Transferase</keyword>
<dbReference type="PROSITE" id="PS51186">
    <property type="entry name" value="GNAT"/>
    <property type="match status" value="1"/>
</dbReference>
<keyword evidence="2" id="KW-0012">Acyltransferase</keyword>
<dbReference type="PANTHER" id="PTHR43877">
    <property type="entry name" value="AMINOALKYLPHOSPHONATE N-ACETYLTRANSFERASE-RELATED-RELATED"/>
    <property type="match status" value="1"/>
</dbReference>